<feature type="binding site" evidence="3">
    <location>
        <position position="250"/>
    </location>
    <ligand>
        <name>ATP</name>
        <dbReference type="ChEBI" id="CHEBI:30616"/>
    </ligand>
</feature>
<feature type="domain" description="Protein kinase" evidence="5">
    <location>
        <begin position="217"/>
        <end position="544"/>
    </location>
</feature>
<feature type="region of interest" description="Disordered" evidence="4">
    <location>
        <begin position="290"/>
        <end position="309"/>
    </location>
</feature>
<dbReference type="GO" id="GO:0004674">
    <property type="term" value="F:protein serine/threonine kinase activity"/>
    <property type="evidence" value="ECO:0007669"/>
    <property type="project" value="TreeGrafter"/>
</dbReference>
<dbReference type="InterPro" id="IPR008271">
    <property type="entry name" value="Ser/Thr_kinase_AS"/>
</dbReference>
<keyword evidence="6" id="KW-0808">Transferase</keyword>
<comment type="caution">
    <text evidence="6">The sequence shown here is derived from an EMBL/GenBank/DDBJ whole genome shotgun (WGS) entry which is preliminary data.</text>
</comment>
<dbReference type="GO" id="GO:0005634">
    <property type="term" value="C:nucleus"/>
    <property type="evidence" value="ECO:0007669"/>
    <property type="project" value="TreeGrafter"/>
</dbReference>
<organism evidence="6 7">
    <name type="scientific">Mycena belliarum</name>
    <dbReference type="NCBI Taxonomy" id="1033014"/>
    <lineage>
        <taxon>Eukaryota</taxon>
        <taxon>Fungi</taxon>
        <taxon>Dikarya</taxon>
        <taxon>Basidiomycota</taxon>
        <taxon>Agaricomycotina</taxon>
        <taxon>Agaricomycetes</taxon>
        <taxon>Agaricomycetidae</taxon>
        <taxon>Agaricales</taxon>
        <taxon>Marasmiineae</taxon>
        <taxon>Mycenaceae</taxon>
        <taxon>Mycena</taxon>
    </lineage>
</organism>
<feature type="compositionally biased region" description="Polar residues" evidence="4">
    <location>
        <begin position="126"/>
        <end position="138"/>
    </location>
</feature>
<evidence type="ECO:0000256" key="2">
    <source>
        <dbReference type="ARBA" id="ARBA00022840"/>
    </source>
</evidence>
<evidence type="ECO:0000313" key="6">
    <source>
        <dbReference type="EMBL" id="KAJ7103484.1"/>
    </source>
</evidence>
<dbReference type="AlphaFoldDB" id="A0AAD6UJQ0"/>
<sequence>MLSAPPVDSALTFDDDEWMPPRLYRAASVGNSWKVTTVGRGFDWREDLDRPETAEPKLPLAFDASPLASDASPLAFGLPTPDLSRPRLLDVLDPSLVMRPLTTGACSAPFSSSASDSFTYSPVHSRPSSPLTPTRATGTPSAPRSPTLPPRPRRRSSQQRVSLIAGRVSIATLEPPTPGLMRASSSSSLLSLASSTRPPSPDPERQNFLGGRDISEFVIEGEIGRGAYGLVNRGREIQPDGSLGPPLIIKQIIKSRILADCWKKHPKHGTIPIEIYVMSSISQTTYILPPRRPWDPERAPSADDDSPSETEWIEGKVVNGHPNICPLLDFFEDNHYYYLVLPSTLPEQLPDQPSPPSDLFDLVETCPQGLPPFSIRSYLGQIADALAFLHERGIVHRDIKDENVVLGPHGKCILIDFGSSGLVKRGGWDTFSGTLDYAGPEILRGERYEGKEQDVWAFGVVAYVLLVGECPFMTPAEAQDGLESPFANASISLDERCGEGKERDGEEPDGGGALEDAAALVRACLQVEVAARPTFEKILQSRFLAGGGGWSA</sequence>
<dbReference type="GO" id="GO:0035556">
    <property type="term" value="P:intracellular signal transduction"/>
    <property type="evidence" value="ECO:0007669"/>
    <property type="project" value="TreeGrafter"/>
</dbReference>
<dbReference type="Gene3D" id="3.30.200.20">
    <property type="entry name" value="Phosphorylase Kinase, domain 1"/>
    <property type="match status" value="1"/>
</dbReference>
<dbReference type="SUPFAM" id="SSF56112">
    <property type="entry name" value="Protein kinase-like (PK-like)"/>
    <property type="match status" value="1"/>
</dbReference>
<dbReference type="PROSITE" id="PS00108">
    <property type="entry name" value="PROTEIN_KINASE_ST"/>
    <property type="match status" value="1"/>
</dbReference>
<protein>
    <submittedName>
        <fullName evidence="6">Kinase-like protein</fullName>
    </submittedName>
</protein>
<accession>A0AAD6UJQ0</accession>
<dbReference type="Pfam" id="PF00069">
    <property type="entry name" value="Pkinase"/>
    <property type="match status" value="1"/>
</dbReference>
<gene>
    <name evidence="6" type="ORF">B0H15DRAFT_812396</name>
</gene>
<dbReference type="SMART" id="SM00220">
    <property type="entry name" value="S_TKc"/>
    <property type="match status" value="1"/>
</dbReference>
<feature type="compositionally biased region" description="Low complexity" evidence="4">
    <location>
        <begin position="108"/>
        <end position="122"/>
    </location>
</feature>
<dbReference type="InterPro" id="IPR000719">
    <property type="entry name" value="Prot_kinase_dom"/>
</dbReference>
<dbReference type="GO" id="GO:0045719">
    <property type="term" value="P:negative regulation of glycogen biosynthetic process"/>
    <property type="evidence" value="ECO:0007669"/>
    <property type="project" value="TreeGrafter"/>
</dbReference>
<evidence type="ECO:0000256" key="1">
    <source>
        <dbReference type="ARBA" id="ARBA00022741"/>
    </source>
</evidence>
<evidence type="ECO:0000256" key="3">
    <source>
        <dbReference type="PROSITE-ProRule" id="PRU10141"/>
    </source>
</evidence>
<dbReference type="EMBL" id="JARJCN010000002">
    <property type="protein sequence ID" value="KAJ7103484.1"/>
    <property type="molecule type" value="Genomic_DNA"/>
</dbReference>
<dbReference type="PANTHER" id="PTHR24346:SF51">
    <property type="entry name" value="PAS DOMAIN-CONTAINING SERINE_THREONINE-PROTEIN KINASE"/>
    <property type="match status" value="1"/>
</dbReference>
<dbReference type="InterPro" id="IPR017441">
    <property type="entry name" value="Protein_kinase_ATP_BS"/>
</dbReference>
<evidence type="ECO:0000313" key="7">
    <source>
        <dbReference type="Proteomes" id="UP001222325"/>
    </source>
</evidence>
<dbReference type="InterPro" id="IPR011009">
    <property type="entry name" value="Kinase-like_dom_sf"/>
</dbReference>
<dbReference type="PANTHER" id="PTHR24346">
    <property type="entry name" value="MAP/MICROTUBULE AFFINITY-REGULATING KINASE"/>
    <property type="match status" value="1"/>
</dbReference>
<keyword evidence="6" id="KW-0418">Kinase</keyword>
<name>A0AAD6UJQ0_9AGAR</name>
<reference evidence="6" key="1">
    <citation type="submission" date="2023-03" db="EMBL/GenBank/DDBJ databases">
        <title>Massive genome expansion in bonnet fungi (Mycena s.s.) driven by repeated elements and novel gene families across ecological guilds.</title>
        <authorList>
            <consortium name="Lawrence Berkeley National Laboratory"/>
            <person name="Harder C.B."/>
            <person name="Miyauchi S."/>
            <person name="Viragh M."/>
            <person name="Kuo A."/>
            <person name="Thoen E."/>
            <person name="Andreopoulos B."/>
            <person name="Lu D."/>
            <person name="Skrede I."/>
            <person name="Drula E."/>
            <person name="Henrissat B."/>
            <person name="Morin E."/>
            <person name="Kohler A."/>
            <person name="Barry K."/>
            <person name="LaButti K."/>
            <person name="Morin E."/>
            <person name="Salamov A."/>
            <person name="Lipzen A."/>
            <person name="Mereny Z."/>
            <person name="Hegedus B."/>
            <person name="Baldrian P."/>
            <person name="Stursova M."/>
            <person name="Weitz H."/>
            <person name="Taylor A."/>
            <person name="Grigoriev I.V."/>
            <person name="Nagy L.G."/>
            <person name="Martin F."/>
            <person name="Kauserud H."/>
        </authorList>
    </citation>
    <scope>NUCLEOTIDE SEQUENCE</scope>
    <source>
        <strain evidence="6">CBHHK173m</strain>
    </source>
</reference>
<dbReference type="GO" id="GO:0005829">
    <property type="term" value="C:cytosol"/>
    <property type="evidence" value="ECO:0007669"/>
    <property type="project" value="TreeGrafter"/>
</dbReference>
<feature type="region of interest" description="Disordered" evidence="4">
    <location>
        <begin position="108"/>
        <end position="209"/>
    </location>
</feature>
<feature type="compositionally biased region" description="Low complexity" evidence="4">
    <location>
        <begin position="183"/>
        <end position="195"/>
    </location>
</feature>
<proteinExistence type="predicted"/>
<dbReference type="GO" id="GO:0005524">
    <property type="term" value="F:ATP binding"/>
    <property type="evidence" value="ECO:0007669"/>
    <property type="project" value="UniProtKB-UniRule"/>
</dbReference>
<dbReference type="Proteomes" id="UP001222325">
    <property type="component" value="Unassembled WGS sequence"/>
</dbReference>
<keyword evidence="1 3" id="KW-0547">Nucleotide-binding</keyword>
<keyword evidence="2 3" id="KW-0067">ATP-binding</keyword>
<feature type="compositionally biased region" description="Basic and acidic residues" evidence="4">
    <location>
        <begin position="292"/>
        <end position="301"/>
    </location>
</feature>
<evidence type="ECO:0000259" key="5">
    <source>
        <dbReference type="PROSITE" id="PS50011"/>
    </source>
</evidence>
<keyword evidence="7" id="KW-1185">Reference proteome</keyword>
<dbReference type="Gene3D" id="1.10.510.10">
    <property type="entry name" value="Transferase(Phosphotransferase) domain 1"/>
    <property type="match status" value="1"/>
</dbReference>
<dbReference type="PROSITE" id="PS50011">
    <property type="entry name" value="PROTEIN_KINASE_DOM"/>
    <property type="match status" value="1"/>
</dbReference>
<dbReference type="PROSITE" id="PS00107">
    <property type="entry name" value="PROTEIN_KINASE_ATP"/>
    <property type="match status" value="1"/>
</dbReference>
<evidence type="ECO:0000256" key="4">
    <source>
        <dbReference type="SAM" id="MobiDB-lite"/>
    </source>
</evidence>